<evidence type="ECO:0000313" key="6">
    <source>
        <dbReference type="Proteomes" id="UP000231092"/>
    </source>
</evidence>
<keyword evidence="3" id="KW-0804">Transcription</keyword>
<evidence type="ECO:0000256" key="1">
    <source>
        <dbReference type="ARBA" id="ARBA00023015"/>
    </source>
</evidence>
<dbReference type="RefSeq" id="WP_100306906.1">
    <property type="nucleotide sequence ID" value="NZ_PGET01000001.1"/>
</dbReference>
<accession>A0A2M8ZB76</accession>
<dbReference type="SUPFAM" id="SSF46785">
    <property type="entry name" value="Winged helix' DNA-binding domain"/>
    <property type="match status" value="1"/>
</dbReference>
<dbReference type="AlphaFoldDB" id="A0A2M8ZB76"/>
<dbReference type="InterPro" id="IPR036388">
    <property type="entry name" value="WH-like_DNA-bd_sf"/>
</dbReference>
<dbReference type="InterPro" id="IPR000524">
    <property type="entry name" value="Tscrpt_reg_HTH_GntR"/>
</dbReference>
<sequence>MEVEVEVGKGDQRSDIYNQLRMQILNLDIRPGERLSENILSSQMNASRTMVRDALSRLVEEGYIVVYPQRGTEVTLLDSERIRQAVFSHNVLEQAIIEEICRQGLTKSQLEQLEEVLNYQKFEVNKDNPIDFLIVEQQLHYLLSTFCGHEYVWEVFRTMDCDLLRLNYLQYTTFNYKTDMSSLTSLEHVQVEGRLLLDNLKRRDAEAACLICANHFNSVLWNAGTLRGIYPQFFSGQA</sequence>
<name>A0A2M8ZB76_9FIRM</name>
<dbReference type="InterPro" id="IPR036390">
    <property type="entry name" value="WH_DNA-bd_sf"/>
</dbReference>
<reference evidence="5 6" key="1">
    <citation type="submission" date="2017-11" db="EMBL/GenBank/DDBJ databases">
        <title>Understudied soil microbes with underappreciated capabilities: Untangling the Clostridium saccharolyticum group.</title>
        <authorList>
            <person name="Leschine S."/>
        </authorList>
    </citation>
    <scope>NUCLEOTIDE SEQUENCE [LARGE SCALE GENOMIC DNA]</scope>
    <source>
        <strain evidence="5 6">18A</strain>
    </source>
</reference>
<gene>
    <name evidence="5" type="ORF">H171_4298</name>
</gene>
<protein>
    <submittedName>
        <fullName evidence="5">DNA-binding GntR family transcriptional regulator</fullName>
    </submittedName>
</protein>
<dbReference type="OrthoDB" id="368823at2"/>
<dbReference type="SUPFAM" id="SSF48008">
    <property type="entry name" value="GntR ligand-binding domain-like"/>
    <property type="match status" value="1"/>
</dbReference>
<dbReference type="InterPro" id="IPR008920">
    <property type="entry name" value="TF_FadR/GntR_C"/>
</dbReference>
<dbReference type="GO" id="GO:0003700">
    <property type="term" value="F:DNA-binding transcription factor activity"/>
    <property type="evidence" value="ECO:0007669"/>
    <property type="project" value="InterPro"/>
</dbReference>
<dbReference type="Proteomes" id="UP000231092">
    <property type="component" value="Unassembled WGS sequence"/>
</dbReference>
<dbReference type="GO" id="GO:0003677">
    <property type="term" value="F:DNA binding"/>
    <property type="evidence" value="ECO:0007669"/>
    <property type="project" value="UniProtKB-KW"/>
</dbReference>
<organism evidence="5 6">
    <name type="scientific">[Clostridium] celerecrescens 18A</name>
    <dbReference type="NCBI Taxonomy" id="1286362"/>
    <lineage>
        <taxon>Bacteria</taxon>
        <taxon>Bacillati</taxon>
        <taxon>Bacillota</taxon>
        <taxon>Clostridia</taxon>
        <taxon>Lachnospirales</taxon>
        <taxon>Lachnospiraceae</taxon>
        <taxon>Lacrimispora</taxon>
    </lineage>
</organism>
<dbReference type="Pfam" id="PF00392">
    <property type="entry name" value="GntR"/>
    <property type="match status" value="1"/>
</dbReference>
<dbReference type="Gene3D" id="1.10.10.10">
    <property type="entry name" value="Winged helix-like DNA-binding domain superfamily/Winged helix DNA-binding domain"/>
    <property type="match status" value="1"/>
</dbReference>
<dbReference type="InterPro" id="IPR011711">
    <property type="entry name" value="GntR_C"/>
</dbReference>
<evidence type="ECO:0000256" key="2">
    <source>
        <dbReference type="ARBA" id="ARBA00023125"/>
    </source>
</evidence>
<feature type="domain" description="HTH gntR-type" evidence="4">
    <location>
        <begin position="10"/>
        <end position="77"/>
    </location>
</feature>
<keyword evidence="2 5" id="KW-0238">DNA-binding</keyword>
<dbReference type="SMART" id="SM00345">
    <property type="entry name" value="HTH_GNTR"/>
    <property type="match status" value="1"/>
</dbReference>
<dbReference type="EMBL" id="PGET01000001">
    <property type="protein sequence ID" value="PJJ30683.1"/>
    <property type="molecule type" value="Genomic_DNA"/>
</dbReference>
<dbReference type="CDD" id="cd07377">
    <property type="entry name" value="WHTH_GntR"/>
    <property type="match status" value="1"/>
</dbReference>
<evidence type="ECO:0000259" key="4">
    <source>
        <dbReference type="PROSITE" id="PS50949"/>
    </source>
</evidence>
<evidence type="ECO:0000256" key="3">
    <source>
        <dbReference type="ARBA" id="ARBA00023163"/>
    </source>
</evidence>
<comment type="caution">
    <text evidence="5">The sequence shown here is derived from an EMBL/GenBank/DDBJ whole genome shotgun (WGS) entry which is preliminary data.</text>
</comment>
<dbReference type="PANTHER" id="PTHR43537">
    <property type="entry name" value="TRANSCRIPTIONAL REGULATOR, GNTR FAMILY"/>
    <property type="match status" value="1"/>
</dbReference>
<dbReference type="Gene3D" id="1.20.120.530">
    <property type="entry name" value="GntR ligand-binding domain-like"/>
    <property type="match status" value="1"/>
</dbReference>
<dbReference type="Pfam" id="PF07729">
    <property type="entry name" value="FCD"/>
    <property type="match status" value="1"/>
</dbReference>
<keyword evidence="1" id="KW-0805">Transcription regulation</keyword>
<proteinExistence type="predicted"/>
<dbReference type="PANTHER" id="PTHR43537:SF51">
    <property type="entry name" value="HTH-TYPE TRANSCRIPTIONAL REGULATOR LGOR-RELATED"/>
    <property type="match status" value="1"/>
</dbReference>
<evidence type="ECO:0000313" key="5">
    <source>
        <dbReference type="EMBL" id="PJJ30683.1"/>
    </source>
</evidence>
<dbReference type="PROSITE" id="PS50949">
    <property type="entry name" value="HTH_GNTR"/>
    <property type="match status" value="1"/>
</dbReference>